<sequence length="86" mass="9274">MADPQPYDPLRLCVYATIAALAWLLGPLAVLGFAVLGFAGYLRARRQGLTRSKCVLRDTRLVLTYLAALAVAGLAGVGWHVYGWLA</sequence>
<keyword evidence="1" id="KW-1133">Transmembrane helix</keyword>
<feature type="transmembrane region" description="Helical" evidence="1">
    <location>
        <begin position="62"/>
        <end position="82"/>
    </location>
</feature>
<dbReference type="Proteomes" id="UP000642070">
    <property type="component" value="Unassembled WGS sequence"/>
</dbReference>
<reference evidence="2" key="2">
    <citation type="submission" date="2020-09" db="EMBL/GenBank/DDBJ databases">
        <authorList>
            <person name="Sun Q."/>
            <person name="Ohkuma M."/>
        </authorList>
    </citation>
    <scope>NUCLEOTIDE SEQUENCE</scope>
    <source>
        <strain evidence="2">JCM 19831</strain>
    </source>
</reference>
<gene>
    <name evidence="2" type="ORF">GCM10007977_021230</name>
</gene>
<keyword evidence="3" id="KW-1185">Reference proteome</keyword>
<reference evidence="2" key="1">
    <citation type="journal article" date="2014" name="Int. J. Syst. Evol. Microbiol.">
        <title>Complete genome sequence of Corynebacterium casei LMG S-19264T (=DSM 44701T), isolated from a smear-ripened cheese.</title>
        <authorList>
            <consortium name="US DOE Joint Genome Institute (JGI-PGF)"/>
            <person name="Walter F."/>
            <person name="Albersmeier A."/>
            <person name="Kalinowski J."/>
            <person name="Ruckert C."/>
        </authorList>
    </citation>
    <scope>NUCLEOTIDE SEQUENCE</scope>
    <source>
        <strain evidence="2">JCM 19831</strain>
    </source>
</reference>
<accession>A0A917TEX9</accession>
<keyword evidence="1" id="KW-0472">Membrane</keyword>
<dbReference type="RefSeq" id="WP_190249582.1">
    <property type="nucleotide sequence ID" value="NZ_BMPI01000008.1"/>
</dbReference>
<proteinExistence type="predicted"/>
<dbReference type="EMBL" id="BMPI01000008">
    <property type="protein sequence ID" value="GGM19722.1"/>
    <property type="molecule type" value="Genomic_DNA"/>
</dbReference>
<evidence type="ECO:0000256" key="1">
    <source>
        <dbReference type="SAM" id="Phobius"/>
    </source>
</evidence>
<protein>
    <submittedName>
        <fullName evidence="2">Uncharacterized protein</fullName>
    </submittedName>
</protein>
<organism evidence="2 3">
    <name type="scientific">Dactylosporangium sucinum</name>
    <dbReference type="NCBI Taxonomy" id="1424081"/>
    <lineage>
        <taxon>Bacteria</taxon>
        <taxon>Bacillati</taxon>
        <taxon>Actinomycetota</taxon>
        <taxon>Actinomycetes</taxon>
        <taxon>Micromonosporales</taxon>
        <taxon>Micromonosporaceae</taxon>
        <taxon>Dactylosporangium</taxon>
    </lineage>
</organism>
<evidence type="ECO:0000313" key="3">
    <source>
        <dbReference type="Proteomes" id="UP000642070"/>
    </source>
</evidence>
<dbReference type="AlphaFoldDB" id="A0A917TEX9"/>
<keyword evidence="1" id="KW-0812">Transmembrane</keyword>
<evidence type="ECO:0000313" key="2">
    <source>
        <dbReference type="EMBL" id="GGM19722.1"/>
    </source>
</evidence>
<name>A0A917TEX9_9ACTN</name>
<comment type="caution">
    <text evidence="2">The sequence shown here is derived from an EMBL/GenBank/DDBJ whole genome shotgun (WGS) entry which is preliminary data.</text>
</comment>
<feature type="transmembrane region" description="Helical" evidence="1">
    <location>
        <begin position="20"/>
        <end position="42"/>
    </location>
</feature>